<dbReference type="Proteomes" id="UP000715965">
    <property type="component" value="Unassembled WGS sequence"/>
</dbReference>
<organism evidence="2 3">
    <name type="scientific">Ramlibacter aquaticus</name>
    <dbReference type="NCBI Taxonomy" id="2780094"/>
    <lineage>
        <taxon>Bacteria</taxon>
        <taxon>Pseudomonadati</taxon>
        <taxon>Pseudomonadota</taxon>
        <taxon>Betaproteobacteria</taxon>
        <taxon>Burkholderiales</taxon>
        <taxon>Comamonadaceae</taxon>
        <taxon>Ramlibacter</taxon>
    </lineage>
</organism>
<evidence type="ECO:0000313" key="3">
    <source>
        <dbReference type="Proteomes" id="UP000715965"/>
    </source>
</evidence>
<evidence type="ECO:0000313" key="2">
    <source>
        <dbReference type="EMBL" id="MBE7940119.1"/>
    </source>
</evidence>
<protein>
    <submittedName>
        <fullName evidence="2">Uncharacterized protein</fullName>
    </submittedName>
</protein>
<gene>
    <name evidence="2" type="ORF">IM725_05990</name>
</gene>
<dbReference type="RefSeq" id="WP_193779662.1">
    <property type="nucleotide sequence ID" value="NZ_JADDOJ010000016.1"/>
</dbReference>
<keyword evidence="3" id="KW-1185">Reference proteome</keyword>
<feature type="region of interest" description="Disordered" evidence="1">
    <location>
        <begin position="1"/>
        <end position="28"/>
    </location>
</feature>
<dbReference type="EMBL" id="JADDOJ010000016">
    <property type="protein sequence ID" value="MBE7940119.1"/>
    <property type="molecule type" value="Genomic_DNA"/>
</dbReference>
<sequence length="81" mass="8848">MSKLKVGLQQFAEARDNPPGAPLPVTRGKGKRVGVAVRLGHEDWYRASEFAHREQTSLQKLLVAGLSELMLKKGLPALKGN</sequence>
<reference evidence="2 3" key="1">
    <citation type="submission" date="2020-10" db="EMBL/GenBank/DDBJ databases">
        <title>Draft genome of Ramlibacter aquaticus LMG 30558.</title>
        <authorList>
            <person name="Props R."/>
        </authorList>
    </citation>
    <scope>NUCLEOTIDE SEQUENCE [LARGE SCALE GENOMIC DNA]</scope>
    <source>
        <strain evidence="2 3">LMG 30558</strain>
    </source>
</reference>
<name>A0ABR9SCP0_9BURK</name>
<evidence type="ECO:0000256" key="1">
    <source>
        <dbReference type="SAM" id="MobiDB-lite"/>
    </source>
</evidence>
<comment type="caution">
    <text evidence="2">The sequence shown here is derived from an EMBL/GenBank/DDBJ whole genome shotgun (WGS) entry which is preliminary data.</text>
</comment>
<proteinExistence type="predicted"/>
<accession>A0ABR9SCP0</accession>